<keyword evidence="3" id="KW-0732">Signal</keyword>
<keyword evidence="5 6" id="KW-0413">Isomerase</keyword>
<evidence type="ECO:0000256" key="3">
    <source>
        <dbReference type="ARBA" id="ARBA00022729"/>
    </source>
</evidence>
<dbReference type="SUPFAM" id="SSF54534">
    <property type="entry name" value="FKBP-like"/>
    <property type="match status" value="1"/>
</dbReference>
<evidence type="ECO:0000256" key="4">
    <source>
        <dbReference type="ARBA" id="ARBA00023110"/>
    </source>
</evidence>
<evidence type="ECO:0000313" key="9">
    <source>
        <dbReference type="EMBL" id="QVY61665.1"/>
    </source>
</evidence>
<dbReference type="Gene3D" id="3.10.50.40">
    <property type="match status" value="1"/>
</dbReference>
<dbReference type="EMBL" id="CP071709">
    <property type="protein sequence ID" value="QVY61665.1"/>
    <property type="molecule type" value="Genomic_DNA"/>
</dbReference>
<dbReference type="GO" id="GO:0016853">
    <property type="term" value="F:isomerase activity"/>
    <property type="evidence" value="ECO:0007669"/>
    <property type="project" value="UniProtKB-KW"/>
</dbReference>
<feature type="domain" description="PpiC" evidence="8">
    <location>
        <begin position="151"/>
        <end position="243"/>
    </location>
</feature>
<reference evidence="9 10" key="1">
    <citation type="submission" date="2021-03" db="EMBL/GenBank/DDBJ databases">
        <title>The first data on the complete genome of the tetrodotoxin-producing bacterium.</title>
        <authorList>
            <person name="Melnikova D.I."/>
            <person name="Nijland R."/>
            <person name="Magarlamov T.Y."/>
        </authorList>
    </citation>
    <scope>NUCLEOTIDE SEQUENCE [LARGE SCALE GENOMIC DNA]</scope>
    <source>
        <strain evidence="9 10">1839</strain>
    </source>
</reference>
<proteinExistence type="predicted"/>
<keyword evidence="7" id="KW-1133">Transmembrane helix</keyword>
<keyword evidence="7" id="KW-0812">Transmembrane</keyword>
<evidence type="ECO:0000313" key="10">
    <source>
        <dbReference type="Proteomes" id="UP000679247"/>
    </source>
</evidence>
<dbReference type="Gene3D" id="1.10.4030.10">
    <property type="entry name" value="Porin chaperone SurA, peptide-binding domain"/>
    <property type="match status" value="1"/>
</dbReference>
<dbReference type="PROSITE" id="PS50198">
    <property type="entry name" value="PPIC_PPIASE_2"/>
    <property type="match status" value="1"/>
</dbReference>
<dbReference type="PANTHER" id="PTHR47245">
    <property type="entry name" value="PEPTIDYLPROLYL ISOMERASE"/>
    <property type="match status" value="1"/>
</dbReference>
<feature type="transmembrane region" description="Helical" evidence="7">
    <location>
        <begin position="6"/>
        <end position="25"/>
    </location>
</feature>
<evidence type="ECO:0000256" key="1">
    <source>
        <dbReference type="ARBA" id="ARBA00000971"/>
    </source>
</evidence>
<dbReference type="PANTHER" id="PTHR47245:SF1">
    <property type="entry name" value="FOLDASE PROTEIN PRSA"/>
    <property type="match status" value="1"/>
</dbReference>
<dbReference type="SUPFAM" id="SSF109998">
    <property type="entry name" value="Triger factor/SurA peptide-binding domain-like"/>
    <property type="match status" value="1"/>
</dbReference>
<dbReference type="InterPro" id="IPR000297">
    <property type="entry name" value="PPIase_PpiC"/>
</dbReference>
<accession>A0ABX8FC32</accession>
<keyword evidence="10" id="KW-1185">Reference proteome</keyword>
<dbReference type="Pfam" id="PF13145">
    <property type="entry name" value="Rotamase_2"/>
    <property type="match status" value="1"/>
</dbReference>
<gene>
    <name evidence="9" type="ORF">J1899_00425</name>
</gene>
<evidence type="ECO:0000256" key="7">
    <source>
        <dbReference type="SAM" id="Phobius"/>
    </source>
</evidence>
<keyword evidence="4 6" id="KW-0697">Rotamase</keyword>
<dbReference type="Proteomes" id="UP000679247">
    <property type="component" value="Chromosome"/>
</dbReference>
<evidence type="ECO:0000256" key="2">
    <source>
        <dbReference type="ARBA" id="ARBA00013194"/>
    </source>
</evidence>
<keyword evidence="7" id="KW-0472">Membrane</keyword>
<comment type="catalytic activity">
    <reaction evidence="1">
        <text>[protein]-peptidylproline (omega=180) = [protein]-peptidylproline (omega=0)</text>
        <dbReference type="Rhea" id="RHEA:16237"/>
        <dbReference type="Rhea" id="RHEA-COMP:10747"/>
        <dbReference type="Rhea" id="RHEA-COMP:10748"/>
        <dbReference type="ChEBI" id="CHEBI:83833"/>
        <dbReference type="ChEBI" id="CHEBI:83834"/>
        <dbReference type="EC" id="5.2.1.8"/>
    </reaction>
</comment>
<organism evidence="9 10">
    <name type="scientific">Cytobacillus gottheilii</name>
    <dbReference type="NCBI Taxonomy" id="859144"/>
    <lineage>
        <taxon>Bacteria</taxon>
        <taxon>Bacillati</taxon>
        <taxon>Bacillota</taxon>
        <taxon>Bacilli</taxon>
        <taxon>Bacillales</taxon>
        <taxon>Bacillaceae</taxon>
        <taxon>Cytobacillus</taxon>
    </lineage>
</organism>
<protein>
    <recommendedName>
        <fullName evidence="2">peptidylprolyl isomerase</fullName>
        <ecNumber evidence="2">5.2.1.8</ecNumber>
    </recommendedName>
</protein>
<dbReference type="EC" id="5.2.1.8" evidence="2"/>
<name>A0ABX8FC32_9BACI</name>
<dbReference type="RefSeq" id="WP_066441685.1">
    <property type="nucleotide sequence ID" value="NZ_CANKUS010000026.1"/>
</dbReference>
<evidence type="ECO:0000256" key="5">
    <source>
        <dbReference type="ARBA" id="ARBA00023235"/>
    </source>
</evidence>
<evidence type="ECO:0000256" key="6">
    <source>
        <dbReference type="PROSITE-ProRule" id="PRU00278"/>
    </source>
</evidence>
<dbReference type="InterPro" id="IPR050245">
    <property type="entry name" value="PrsA_foldase"/>
</dbReference>
<sequence length="291" mass="33230">MKKQHLWLIIAALIITNGVTLTFLLSGESKKGSEVVATIGNQEITRQEWLSEIELKYGKDVLDELVSEEVISQAGEKYDISISQEDIDREMKMMKSAYGPAGDYSLYDEEKLAEQIENSLILEELLTKDADISEEELERYYEENRSMFTFPDSYHISKIVVKTKEEAEQTMQELEQGSSFSVLAMERSIDEFTAGQGGDAGFVGADTEHVSDLMLGEISSLKPGEWSEAIEVEDGYAIVLLHEYMEEESYDYQDVKAQIRRQLAIEQMDTPVSARPFWDEAEVEWFYDETQ</sequence>
<dbReference type="InterPro" id="IPR046357">
    <property type="entry name" value="PPIase_dom_sf"/>
</dbReference>
<evidence type="ECO:0000259" key="8">
    <source>
        <dbReference type="PROSITE" id="PS50198"/>
    </source>
</evidence>
<dbReference type="InterPro" id="IPR027304">
    <property type="entry name" value="Trigger_fact/SurA_dom_sf"/>
</dbReference>